<proteinExistence type="predicted"/>
<evidence type="ECO:0000313" key="1">
    <source>
        <dbReference type="EMBL" id="GAA5501027.1"/>
    </source>
</evidence>
<gene>
    <name evidence="1" type="ORF">Dxin01_00758</name>
</gene>
<sequence length="196" mass="22242">MPFSSATLNRLLVQILTSQMGVWSEVARLQPVSTPDFTNGEGWDTLAEVFQQRGWLGELEQRFGGQPLSCLNTPDLRVAVLHAFITLADPERRCNQLERRSLESLGFRRVGLPFSALLRHVKTEAQSLGPVYLLQLFASPYIGEDQAQRSVLLLPTYLEREELQTALTLFKKWQRDGLILEMAPFTPARRLAVVYL</sequence>
<comment type="caution">
    <text evidence="1">The sequence shown here is derived from an EMBL/GenBank/DDBJ whole genome shotgun (WGS) entry which is preliminary data.</text>
</comment>
<keyword evidence="2" id="KW-1185">Reference proteome</keyword>
<organism evidence="1 2">
    <name type="scientific">Deinococcus xinjiangensis</name>
    <dbReference type="NCBI Taxonomy" id="457454"/>
    <lineage>
        <taxon>Bacteria</taxon>
        <taxon>Thermotogati</taxon>
        <taxon>Deinococcota</taxon>
        <taxon>Deinococci</taxon>
        <taxon>Deinococcales</taxon>
        <taxon>Deinococcaceae</taxon>
        <taxon>Deinococcus</taxon>
    </lineage>
</organism>
<dbReference type="Proteomes" id="UP001458946">
    <property type="component" value="Unassembled WGS sequence"/>
</dbReference>
<protein>
    <submittedName>
        <fullName evidence="1">Uncharacterized protein</fullName>
    </submittedName>
</protein>
<dbReference type="EMBL" id="BAABRN010000006">
    <property type="protein sequence ID" value="GAA5501027.1"/>
    <property type="molecule type" value="Genomic_DNA"/>
</dbReference>
<name>A0ABP9V6Y8_9DEIO</name>
<accession>A0ABP9V6Y8</accession>
<reference evidence="1 2" key="1">
    <citation type="submission" date="2024-02" db="EMBL/GenBank/DDBJ databases">
        <title>Deinococcus xinjiangensis NBRC 107630.</title>
        <authorList>
            <person name="Ichikawa N."/>
            <person name="Katano-Makiyama Y."/>
            <person name="Hidaka K."/>
        </authorList>
    </citation>
    <scope>NUCLEOTIDE SEQUENCE [LARGE SCALE GENOMIC DNA]</scope>
    <source>
        <strain evidence="1 2">NBRC 107630</strain>
    </source>
</reference>
<evidence type="ECO:0000313" key="2">
    <source>
        <dbReference type="Proteomes" id="UP001458946"/>
    </source>
</evidence>
<dbReference type="RefSeq" id="WP_353541001.1">
    <property type="nucleotide sequence ID" value="NZ_BAABRN010000006.1"/>
</dbReference>